<dbReference type="InterPro" id="IPR013325">
    <property type="entry name" value="RNA_pol_sigma_r2"/>
</dbReference>
<evidence type="ECO:0000313" key="10">
    <source>
        <dbReference type="Proteomes" id="UP001597260"/>
    </source>
</evidence>
<keyword evidence="4" id="KW-0238">DNA-binding</keyword>
<dbReference type="Gene3D" id="1.10.10.10">
    <property type="entry name" value="Winged helix-like DNA-binding domain superfamily/Winged helix DNA-binding domain"/>
    <property type="match status" value="1"/>
</dbReference>
<keyword evidence="5" id="KW-0804">Transcription</keyword>
<feature type="compositionally biased region" description="Low complexity" evidence="6">
    <location>
        <begin position="284"/>
        <end position="298"/>
    </location>
</feature>
<dbReference type="Pfam" id="PF04542">
    <property type="entry name" value="Sigma70_r2"/>
    <property type="match status" value="1"/>
</dbReference>
<dbReference type="CDD" id="cd06171">
    <property type="entry name" value="Sigma70_r4"/>
    <property type="match status" value="1"/>
</dbReference>
<dbReference type="SUPFAM" id="SSF88946">
    <property type="entry name" value="Sigma2 domain of RNA polymerase sigma factors"/>
    <property type="match status" value="1"/>
</dbReference>
<dbReference type="Pfam" id="PF08281">
    <property type="entry name" value="Sigma70_r4_2"/>
    <property type="match status" value="1"/>
</dbReference>
<dbReference type="PANTHER" id="PTHR43133">
    <property type="entry name" value="RNA POLYMERASE ECF-TYPE SIGMA FACTO"/>
    <property type="match status" value="1"/>
</dbReference>
<proteinExistence type="inferred from homology"/>
<dbReference type="Proteomes" id="UP001597260">
    <property type="component" value="Unassembled WGS sequence"/>
</dbReference>
<comment type="similarity">
    <text evidence="1">Belongs to the sigma-70 factor family. ECF subfamily.</text>
</comment>
<keyword evidence="3" id="KW-0731">Sigma factor</keyword>
<feature type="region of interest" description="Disordered" evidence="6">
    <location>
        <begin position="1"/>
        <end position="41"/>
    </location>
</feature>
<evidence type="ECO:0000259" key="7">
    <source>
        <dbReference type="Pfam" id="PF04542"/>
    </source>
</evidence>
<dbReference type="PANTHER" id="PTHR43133:SF50">
    <property type="entry name" value="ECF RNA POLYMERASE SIGMA FACTOR SIGM"/>
    <property type="match status" value="1"/>
</dbReference>
<dbReference type="NCBIfam" id="NF007225">
    <property type="entry name" value="PRK09643.1"/>
    <property type="match status" value="1"/>
</dbReference>
<evidence type="ECO:0000256" key="2">
    <source>
        <dbReference type="ARBA" id="ARBA00023015"/>
    </source>
</evidence>
<name>A0ABW3YSP3_9ACTN</name>
<evidence type="ECO:0000256" key="5">
    <source>
        <dbReference type="ARBA" id="ARBA00023163"/>
    </source>
</evidence>
<dbReference type="InterPro" id="IPR014284">
    <property type="entry name" value="RNA_pol_sigma-70_dom"/>
</dbReference>
<evidence type="ECO:0000256" key="4">
    <source>
        <dbReference type="ARBA" id="ARBA00023125"/>
    </source>
</evidence>
<feature type="domain" description="RNA polymerase sigma-70 region 2" evidence="7">
    <location>
        <begin position="65"/>
        <end position="131"/>
    </location>
</feature>
<dbReference type="EMBL" id="JBHTMP010000088">
    <property type="protein sequence ID" value="MFD1325658.1"/>
    <property type="molecule type" value="Genomic_DNA"/>
</dbReference>
<evidence type="ECO:0000256" key="3">
    <source>
        <dbReference type="ARBA" id="ARBA00023082"/>
    </source>
</evidence>
<comment type="caution">
    <text evidence="9">The sequence shown here is derived from an EMBL/GenBank/DDBJ whole genome shotgun (WGS) entry which is preliminary data.</text>
</comment>
<accession>A0ABW3YSP3</accession>
<feature type="domain" description="RNA polymerase sigma factor 70 region 4 type 2" evidence="8">
    <location>
        <begin position="169"/>
        <end position="219"/>
    </location>
</feature>
<keyword evidence="2" id="KW-0805">Transcription regulation</keyword>
<dbReference type="InterPro" id="IPR036388">
    <property type="entry name" value="WH-like_DNA-bd_sf"/>
</dbReference>
<sequence>MTGPASLGADGRTGRVHPDRLPASGAGESEGARLGTGSPGRLADLTDEKLLRAHVDGDRDAFAELFRRHRDRLWAVAVRTLPDREEAADALQDALLSAHRAAPRFRGDSAVTTWLHRIVVNACLDRIRRRQAQPTVPLADGSRPADSDRFSTGIEPVAPAPDHDTALVVRQALAELPLEQRAALVLVDVQGYPVAEVARILGVAEGTVKSRCARGRARLAQILGHLRPYPTTARSHPTSGGPVTSAGPRGSVGSANPGGVRDVPVPAGSRADVPTVTRGNPTAGGVVRSGSSSQSGHDGSQEEQ</sequence>
<feature type="compositionally biased region" description="Polar residues" evidence="6">
    <location>
        <begin position="232"/>
        <end position="242"/>
    </location>
</feature>
<evidence type="ECO:0000259" key="8">
    <source>
        <dbReference type="Pfam" id="PF08281"/>
    </source>
</evidence>
<dbReference type="NCBIfam" id="TIGR02937">
    <property type="entry name" value="sigma70-ECF"/>
    <property type="match status" value="1"/>
</dbReference>
<dbReference type="InterPro" id="IPR007627">
    <property type="entry name" value="RNA_pol_sigma70_r2"/>
</dbReference>
<protein>
    <submittedName>
        <fullName evidence="9">RNA polymerase sigma factor SigM</fullName>
    </submittedName>
</protein>
<gene>
    <name evidence="9" type="primary">sigM</name>
    <name evidence="9" type="ORF">ACFQ4H_31710</name>
</gene>
<dbReference type="Gene3D" id="1.10.1740.10">
    <property type="match status" value="1"/>
</dbReference>
<feature type="region of interest" description="Disordered" evidence="6">
    <location>
        <begin position="229"/>
        <end position="304"/>
    </location>
</feature>
<dbReference type="InterPro" id="IPR013324">
    <property type="entry name" value="RNA_pol_sigma_r3/r4-like"/>
</dbReference>
<evidence type="ECO:0000313" key="9">
    <source>
        <dbReference type="EMBL" id="MFD1325658.1"/>
    </source>
</evidence>
<dbReference type="InterPro" id="IPR039425">
    <property type="entry name" value="RNA_pol_sigma-70-like"/>
</dbReference>
<evidence type="ECO:0000256" key="6">
    <source>
        <dbReference type="SAM" id="MobiDB-lite"/>
    </source>
</evidence>
<dbReference type="RefSeq" id="WP_377578382.1">
    <property type="nucleotide sequence ID" value="NZ_JBHTMP010000088.1"/>
</dbReference>
<dbReference type="SUPFAM" id="SSF88659">
    <property type="entry name" value="Sigma3 and sigma4 domains of RNA polymerase sigma factors"/>
    <property type="match status" value="1"/>
</dbReference>
<evidence type="ECO:0000256" key="1">
    <source>
        <dbReference type="ARBA" id="ARBA00010641"/>
    </source>
</evidence>
<dbReference type="InterPro" id="IPR013249">
    <property type="entry name" value="RNA_pol_sigma70_r4_t2"/>
</dbReference>
<keyword evidence="10" id="KW-1185">Reference proteome</keyword>
<reference evidence="10" key="1">
    <citation type="journal article" date="2019" name="Int. J. Syst. Evol. Microbiol.">
        <title>The Global Catalogue of Microorganisms (GCM) 10K type strain sequencing project: providing services to taxonomists for standard genome sequencing and annotation.</title>
        <authorList>
            <consortium name="The Broad Institute Genomics Platform"/>
            <consortium name="The Broad Institute Genome Sequencing Center for Infectious Disease"/>
            <person name="Wu L."/>
            <person name="Ma J."/>
        </authorList>
    </citation>
    <scope>NUCLEOTIDE SEQUENCE [LARGE SCALE GENOMIC DNA]</scope>
    <source>
        <strain evidence="10">JCM 31037</strain>
    </source>
</reference>
<organism evidence="9 10">
    <name type="scientific">Micromonospora sonneratiae</name>
    <dbReference type="NCBI Taxonomy" id="1184706"/>
    <lineage>
        <taxon>Bacteria</taxon>
        <taxon>Bacillati</taxon>
        <taxon>Actinomycetota</taxon>
        <taxon>Actinomycetes</taxon>
        <taxon>Micromonosporales</taxon>
        <taxon>Micromonosporaceae</taxon>
        <taxon>Micromonospora</taxon>
    </lineage>
</organism>